<comment type="caution">
    <text evidence="1">The sequence shown here is derived from an EMBL/GenBank/DDBJ whole genome shotgun (WGS) entry which is preliminary data.</text>
</comment>
<name>A0A4U5W8C7_STRLS</name>
<evidence type="ECO:0000313" key="1">
    <source>
        <dbReference type="EMBL" id="TKS96415.1"/>
    </source>
</evidence>
<dbReference type="AlphaFoldDB" id="A0A4U5W8C7"/>
<proteinExistence type="predicted"/>
<gene>
    <name evidence="1" type="ORF">E4U91_37870</name>
</gene>
<reference evidence="1 2" key="1">
    <citation type="submission" date="2019-04" db="EMBL/GenBank/DDBJ databases">
        <title>Streptomyces lasaliensis sp. nov., an Actinomycete isolated from soil which produces the polyether antibiotic lasalocid.</title>
        <authorList>
            <person name="Erwin G."/>
            <person name="Haber C."/>
        </authorList>
    </citation>
    <scope>NUCLEOTIDE SEQUENCE [LARGE SCALE GENOMIC DNA]</scope>
    <source>
        <strain evidence="1 2">X-537</strain>
    </source>
</reference>
<dbReference type="EMBL" id="SZNQ01000003">
    <property type="protein sequence ID" value="TKS96415.1"/>
    <property type="molecule type" value="Genomic_DNA"/>
</dbReference>
<dbReference type="OrthoDB" id="3916808at2"/>
<accession>A0A4U5W8C7</accession>
<sequence length="113" mass="11659">MSEETMRRPAGGDELPDVDEALAAALTAQGEPGVRALGLLRDARRILAGTGLERPQEIAESCLRGAADALLNLPGAPAAPVGLKSAAAGLLDAVAVSYERRGRRSVKIAPDFT</sequence>
<dbReference type="RefSeq" id="WP_137311510.1">
    <property type="nucleotide sequence ID" value="NZ_SZNQ01000003.1"/>
</dbReference>
<organism evidence="1 2">
    <name type="scientific">Streptomyces lasalocidi</name>
    <name type="common">Streptomyces lasaliensis</name>
    <dbReference type="NCBI Taxonomy" id="324833"/>
    <lineage>
        <taxon>Bacteria</taxon>
        <taxon>Bacillati</taxon>
        <taxon>Actinomycetota</taxon>
        <taxon>Actinomycetes</taxon>
        <taxon>Kitasatosporales</taxon>
        <taxon>Streptomycetaceae</taxon>
        <taxon>Streptomyces</taxon>
    </lineage>
</organism>
<dbReference type="Proteomes" id="UP000305929">
    <property type="component" value="Unassembled WGS sequence"/>
</dbReference>
<protein>
    <submittedName>
        <fullName evidence="1">Uncharacterized protein</fullName>
    </submittedName>
</protein>
<evidence type="ECO:0000313" key="2">
    <source>
        <dbReference type="Proteomes" id="UP000305929"/>
    </source>
</evidence>
<keyword evidence="2" id="KW-1185">Reference proteome</keyword>